<evidence type="ECO:0000313" key="1">
    <source>
        <dbReference type="EMBL" id="GBM63477.1"/>
    </source>
</evidence>
<dbReference type="AlphaFoldDB" id="A0A4Y2HDU0"/>
<gene>
    <name evidence="1" type="ORF">AVEN_205828_1</name>
</gene>
<dbReference type="Proteomes" id="UP000499080">
    <property type="component" value="Unassembled WGS sequence"/>
</dbReference>
<evidence type="ECO:0000313" key="2">
    <source>
        <dbReference type="Proteomes" id="UP000499080"/>
    </source>
</evidence>
<dbReference type="EMBL" id="BGPR01001870">
    <property type="protein sequence ID" value="GBM63477.1"/>
    <property type="molecule type" value="Genomic_DNA"/>
</dbReference>
<sequence>MHVRKRIKIEKIERRPVCWSDANAAERTVSVWRMNCMIVVREQPQLSQTTDYLGVDTPPTKSLYLKEQQDAFRTWKKFIDSRREYAEAWHVRISACQL</sequence>
<protein>
    <submittedName>
        <fullName evidence="1">Uncharacterized protein</fullName>
    </submittedName>
</protein>
<comment type="caution">
    <text evidence="1">The sequence shown here is derived from an EMBL/GenBank/DDBJ whole genome shotgun (WGS) entry which is preliminary data.</text>
</comment>
<accession>A0A4Y2HDU0</accession>
<proteinExistence type="predicted"/>
<name>A0A4Y2HDU0_ARAVE</name>
<organism evidence="1 2">
    <name type="scientific">Araneus ventricosus</name>
    <name type="common">Orbweaver spider</name>
    <name type="synonym">Epeira ventricosa</name>
    <dbReference type="NCBI Taxonomy" id="182803"/>
    <lineage>
        <taxon>Eukaryota</taxon>
        <taxon>Metazoa</taxon>
        <taxon>Ecdysozoa</taxon>
        <taxon>Arthropoda</taxon>
        <taxon>Chelicerata</taxon>
        <taxon>Arachnida</taxon>
        <taxon>Araneae</taxon>
        <taxon>Araneomorphae</taxon>
        <taxon>Entelegynae</taxon>
        <taxon>Araneoidea</taxon>
        <taxon>Araneidae</taxon>
        <taxon>Araneus</taxon>
    </lineage>
</organism>
<reference evidence="1 2" key="1">
    <citation type="journal article" date="2019" name="Sci. Rep.">
        <title>Orb-weaving spider Araneus ventricosus genome elucidates the spidroin gene catalogue.</title>
        <authorList>
            <person name="Kono N."/>
            <person name="Nakamura H."/>
            <person name="Ohtoshi R."/>
            <person name="Moran D.A.P."/>
            <person name="Shinohara A."/>
            <person name="Yoshida Y."/>
            <person name="Fujiwara M."/>
            <person name="Mori M."/>
            <person name="Tomita M."/>
            <person name="Arakawa K."/>
        </authorList>
    </citation>
    <scope>NUCLEOTIDE SEQUENCE [LARGE SCALE GENOMIC DNA]</scope>
</reference>
<keyword evidence="2" id="KW-1185">Reference proteome</keyword>